<dbReference type="SUPFAM" id="SSF81296">
    <property type="entry name" value="E set domains"/>
    <property type="match status" value="1"/>
</dbReference>
<sequence>MKKWNILLLTFAISLMTTGAFAHAIWIETANTGQIGKAQTVRIYYGEFVDGERDSVAKWYSDIKDLELWLVGPDQKKIKLKTTAAANYYEAKFTPGSNGAYTLTISHQAKELGGETKYHFLASADVTVGKPAGKSTVFVNSLQLQKSEITSAQVNKQIMLKASHNNSDAAKMKVSVFSPNGWSKELTTDTTGSVSFLPPFPGRYVIEISDMDKTAGEHYGKPYQETWSGATYSFEVK</sequence>
<keyword evidence="2" id="KW-0472">Membrane</keyword>
<evidence type="ECO:0000256" key="1">
    <source>
        <dbReference type="SAM" id="SignalP"/>
    </source>
</evidence>
<protein>
    <submittedName>
        <fullName evidence="2">Nickel transport complex protein, NikM subunit, transmembrane</fullName>
    </submittedName>
</protein>
<keyword evidence="2" id="KW-0812">Transmembrane</keyword>
<dbReference type="OrthoDB" id="1148550at2"/>
<reference evidence="2 3" key="1">
    <citation type="journal article" date="1992" name="Int. J. Syst. Bacteriol.">
        <title>Sphingobacterium antarcticus sp. nov. a Psychrotrophic Bacterium from the Soils of Schirmacher Oasis, Antarctica.</title>
        <authorList>
            <person name="Shivaji S."/>
            <person name="Ray M.K."/>
            <person name="Rao N.S."/>
            <person name="Saiserr L."/>
            <person name="Jagannadham M.V."/>
            <person name="Kumar G.S."/>
            <person name="Reddy G."/>
            <person name="Bhargava P.M."/>
        </authorList>
    </citation>
    <scope>NUCLEOTIDE SEQUENCE [LARGE SCALE GENOMIC DNA]</scope>
    <source>
        <strain evidence="2 3">4BY</strain>
    </source>
</reference>
<dbReference type="RefSeq" id="WP_037444475.1">
    <property type="nucleotide sequence ID" value="NZ_JNFF01000116.1"/>
</dbReference>
<evidence type="ECO:0000313" key="3">
    <source>
        <dbReference type="Proteomes" id="UP000028007"/>
    </source>
</evidence>
<dbReference type="eggNOG" id="COG5266">
    <property type="taxonomic scope" value="Bacteria"/>
</dbReference>
<evidence type="ECO:0000313" key="2">
    <source>
        <dbReference type="EMBL" id="KEQ28323.1"/>
    </source>
</evidence>
<gene>
    <name evidence="2" type="ORF">N180_01440</name>
</gene>
<accession>A0A081PCA0</accession>
<name>A0A081PCA0_9SPHI</name>
<keyword evidence="1" id="KW-0732">Signal</keyword>
<dbReference type="EMBL" id="JNFF01000116">
    <property type="protein sequence ID" value="KEQ28323.1"/>
    <property type="molecule type" value="Genomic_DNA"/>
</dbReference>
<proteinExistence type="predicted"/>
<dbReference type="InterPro" id="IPR014756">
    <property type="entry name" value="Ig_E-set"/>
</dbReference>
<feature type="chain" id="PRO_5001761618" evidence="1">
    <location>
        <begin position="23"/>
        <end position="237"/>
    </location>
</feature>
<dbReference type="Proteomes" id="UP000028007">
    <property type="component" value="Unassembled WGS sequence"/>
</dbReference>
<keyword evidence="3" id="KW-1185">Reference proteome</keyword>
<feature type="signal peptide" evidence="1">
    <location>
        <begin position="1"/>
        <end position="22"/>
    </location>
</feature>
<dbReference type="AlphaFoldDB" id="A0A081PCA0"/>
<organism evidence="2 3">
    <name type="scientific">Pedobacter antarcticus 4BY</name>
    <dbReference type="NCBI Taxonomy" id="1358423"/>
    <lineage>
        <taxon>Bacteria</taxon>
        <taxon>Pseudomonadati</taxon>
        <taxon>Bacteroidota</taxon>
        <taxon>Sphingobacteriia</taxon>
        <taxon>Sphingobacteriales</taxon>
        <taxon>Sphingobacteriaceae</taxon>
        <taxon>Pedobacter</taxon>
    </lineage>
</organism>
<comment type="caution">
    <text evidence="2">The sequence shown here is derived from an EMBL/GenBank/DDBJ whole genome shotgun (WGS) entry which is preliminary data.</text>
</comment>